<proteinExistence type="predicted"/>
<gene>
    <name evidence="3" type="ORF">GGQ57_005162</name>
</gene>
<dbReference type="Proteomes" id="UP000533637">
    <property type="component" value="Unassembled WGS sequence"/>
</dbReference>
<sequence>MVDDKKTTFSPSVTTLSEKYSEAVSLYATTDMTSKQIASQCGVSLSAFRVYLRRHHRDLVLRRYGVEADSNELASIKLRGRRGQTPAAYHKYKEAIEACDNLSYIEFNISQIARQFNLDGTSLSNQLKLHYPEILERREKTRVRLGLADNFLRGAHPDSVEAYAAAVELLRTTDMNLPAIARKCGVSIGGLSQYLRFYHKELLEQKNGERQEAAQSRQPGKASGNSRIREPHPESCEKYRESLELYRTTGLTVKEIVARTGVSLGGFCNHLRKWHRDLMLERRGVVPASDCNVYELDLKQSKRYLKSTASKYAGAIESLRTTPRLLAQVASEYGFNPDTFRDYLHRHEPELAVSNAAKLRMKRKIQ</sequence>
<dbReference type="RefSeq" id="WP_183672513.1">
    <property type="nucleotide sequence ID" value="NZ_BMPB01000023.1"/>
</dbReference>
<dbReference type="EMBL" id="JACHOC010000015">
    <property type="protein sequence ID" value="MBB4625210.1"/>
    <property type="molecule type" value="Genomic_DNA"/>
</dbReference>
<evidence type="ECO:0000313" key="3">
    <source>
        <dbReference type="EMBL" id="MBB4625210.1"/>
    </source>
</evidence>
<evidence type="ECO:0000259" key="2">
    <source>
        <dbReference type="Pfam" id="PF08281"/>
    </source>
</evidence>
<protein>
    <recommendedName>
        <fullName evidence="2">RNA polymerase sigma factor 70 region 4 type 2 domain-containing protein</fullName>
    </recommendedName>
</protein>
<accession>A0ABR6KUU0</accession>
<dbReference type="SUPFAM" id="SSF88659">
    <property type="entry name" value="Sigma3 and sigma4 domains of RNA polymerase sigma factors"/>
    <property type="match status" value="1"/>
</dbReference>
<feature type="region of interest" description="Disordered" evidence="1">
    <location>
        <begin position="208"/>
        <end position="236"/>
    </location>
</feature>
<keyword evidence="4" id="KW-1185">Reference proteome</keyword>
<feature type="compositionally biased region" description="Polar residues" evidence="1">
    <location>
        <begin position="213"/>
        <end position="226"/>
    </location>
</feature>
<dbReference type="Pfam" id="PF08281">
    <property type="entry name" value="Sigma70_r4_2"/>
    <property type="match status" value="1"/>
</dbReference>
<evidence type="ECO:0000313" key="4">
    <source>
        <dbReference type="Proteomes" id="UP000533637"/>
    </source>
</evidence>
<feature type="compositionally biased region" description="Basic and acidic residues" evidence="1">
    <location>
        <begin position="227"/>
        <end position="236"/>
    </location>
</feature>
<comment type="caution">
    <text evidence="3">The sequence shown here is derived from an EMBL/GenBank/DDBJ whole genome shotgun (WGS) entry which is preliminary data.</text>
</comment>
<organism evidence="3 4">
    <name type="scientific">Parabacteroides faecis</name>
    <dbReference type="NCBI Taxonomy" id="1217282"/>
    <lineage>
        <taxon>Bacteria</taxon>
        <taxon>Pseudomonadati</taxon>
        <taxon>Bacteroidota</taxon>
        <taxon>Bacteroidia</taxon>
        <taxon>Bacteroidales</taxon>
        <taxon>Tannerellaceae</taxon>
        <taxon>Parabacteroides</taxon>
    </lineage>
</organism>
<evidence type="ECO:0000256" key="1">
    <source>
        <dbReference type="SAM" id="MobiDB-lite"/>
    </source>
</evidence>
<feature type="domain" description="RNA polymerase sigma factor 70 region 4 type 2" evidence="2">
    <location>
        <begin position="15"/>
        <end position="54"/>
    </location>
</feature>
<reference evidence="3 4" key="1">
    <citation type="submission" date="2020-08" db="EMBL/GenBank/DDBJ databases">
        <title>Genomic Encyclopedia of Type Strains, Phase IV (KMG-IV): sequencing the most valuable type-strain genomes for metagenomic binning, comparative biology and taxonomic classification.</title>
        <authorList>
            <person name="Goeker M."/>
        </authorList>
    </citation>
    <scope>NUCLEOTIDE SEQUENCE [LARGE SCALE GENOMIC DNA]</scope>
    <source>
        <strain evidence="3 4">DSM 102983</strain>
    </source>
</reference>
<dbReference type="InterPro" id="IPR013249">
    <property type="entry name" value="RNA_pol_sigma70_r4_t2"/>
</dbReference>
<dbReference type="InterPro" id="IPR013324">
    <property type="entry name" value="RNA_pol_sigma_r3/r4-like"/>
</dbReference>
<name>A0ABR6KUU0_9BACT</name>